<evidence type="ECO:0000256" key="1">
    <source>
        <dbReference type="SAM" id="Phobius"/>
    </source>
</evidence>
<dbReference type="AlphaFoldDB" id="A0A1F5MGT1"/>
<gene>
    <name evidence="2" type="ORF">A3J13_01465</name>
</gene>
<keyword evidence="1" id="KW-0812">Transmembrane</keyword>
<keyword evidence="1" id="KW-1133">Transmembrane helix</keyword>
<feature type="transmembrane region" description="Helical" evidence="1">
    <location>
        <begin position="7"/>
        <end position="26"/>
    </location>
</feature>
<comment type="caution">
    <text evidence="2">The sequence shown here is derived from an EMBL/GenBank/DDBJ whole genome shotgun (WGS) entry which is preliminary data.</text>
</comment>
<evidence type="ECO:0008006" key="4">
    <source>
        <dbReference type="Google" id="ProtNLM"/>
    </source>
</evidence>
<keyword evidence="1" id="KW-0472">Membrane</keyword>
<dbReference type="EMBL" id="MFDU01000008">
    <property type="protein sequence ID" value="OGE64581.1"/>
    <property type="molecule type" value="Genomic_DNA"/>
</dbReference>
<reference evidence="2 3" key="1">
    <citation type="journal article" date="2016" name="Nat. Commun.">
        <title>Thousands of microbial genomes shed light on interconnected biogeochemical processes in an aquifer system.</title>
        <authorList>
            <person name="Anantharaman K."/>
            <person name="Brown C.T."/>
            <person name="Hug L.A."/>
            <person name="Sharon I."/>
            <person name="Castelle C.J."/>
            <person name="Probst A.J."/>
            <person name="Thomas B.C."/>
            <person name="Singh A."/>
            <person name="Wilkins M.J."/>
            <person name="Karaoz U."/>
            <person name="Brodie E.L."/>
            <person name="Williams K.H."/>
            <person name="Hubbard S.S."/>
            <person name="Banfield J.F."/>
        </authorList>
    </citation>
    <scope>NUCLEOTIDE SEQUENCE [LARGE SCALE GENOMIC DNA]</scope>
</reference>
<evidence type="ECO:0000313" key="2">
    <source>
        <dbReference type="EMBL" id="OGE64581.1"/>
    </source>
</evidence>
<protein>
    <recommendedName>
        <fullName evidence="4">Type 4 fimbrial biogenesis protein PilX N-terminal domain-containing protein</fullName>
    </recommendedName>
</protein>
<accession>A0A1F5MGT1</accession>
<sequence length="293" mass="31886">MSERGQTIIILILIMTVSLSIGLSIVQKSLIDVSTSTKLEETSRAFSAAEAGIEKALNNDTSTQTFTDTGAQITNITDSGLLPPISPSGDRQYALEFPPVSKEEVTQIWFADLDSTATPLVEYYKQSTLDVYWGNSTSDKAAIELTLIYWDGTEYKTRKWYLDHSAASRNPTNSFDTVSCFGGANEKPGTIQYQCSKRLGDGSGVGNTALPVTAPNILMLIRARLLYNNGSQSLAVQATGSCGKDCSLPPQARIVTSTGVSGDTQRKIQVFQRFKEVPPYFDYALFSIGEISK</sequence>
<proteinExistence type="predicted"/>
<dbReference type="Proteomes" id="UP000183317">
    <property type="component" value="Unassembled WGS sequence"/>
</dbReference>
<organism evidence="2 3">
    <name type="scientific">Candidatus Daviesbacteria bacterium RIFCSPLOWO2_02_FULL_36_8</name>
    <dbReference type="NCBI Taxonomy" id="1797793"/>
    <lineage>
        <taxon>Bacteria</taxon>
        <taxon>Candidatus Daviesiibacteriota</taxon>
    </lineage>
</organism>
<name>A0A1F5MGT1_9BACT</name>
<evidence type="ECO:0000313" key="3">
    <source>
        <dbReference type="Proteomes" id="UP000183317"/>
    </source>
</evidence>